<reference evidence="1" key="1">
    <citation type="submission" date="2023-03" db="EMBL/GenBank/DDBJ databases">
        <title>Massive genome expansion in bonnet fungi (Mycena s.s.) driven by repeated elements and novel gene families across ecological guilds.</title>
        <authorList>
            <consortium name="Lawrence Berkeley National Laboratory"/>
            <person name="Harder C.B."/>
            <person name="Miyauchi S."/>
            <person name="Viragh M."/>
            <person name="Kuo A."/>
            <person name="Thoen E."/>
            <person name="Andreopoulos B."/>
            <person name="Lu D."/>
            <person name="Skrede I."/>
            <person name="Drula E."/>
            <person name="Henrissat B."/>
            <person name="Morin E."/>
            <person name="Kohler A."/>
            <person name="Barry K."/>
            <person name="LaButti K."/>
            <person name="Morin E."/>
            <person name="Salamov A."/>
            <person name="Lipzen A."/>
            <person name="Mereny Z."/>
            <person name="Hegedus B."/>
            <person name="Baldrian P."/>
            <person name="Stursova M."/>
            <person name="Weitz H."/>
            <person name="Taylor A."/>
            <person name="Grigoriev I.V."/>
            <person name="Nagy L.G."/>
            <person name="Martin F."/>
            <person name="Kauserud H."/>
        </authorList>
    </citation>
    <scope>NUCLEOTIDE SEQUENCE</scope>
    <source>
        <strain evidence="1">9144</strain>
    </source>
</reference>
<dbReference type="EMBL" id="JARJCW010000046">
    <property type="protein sequence ID" value="KAJ7204712.1"/>
    <property type="molecule type" value="Genomic_DNA"/>
</dbReference>
<proteinExistence type="predicted"/>
<name>A0AAD6V7D3_9AGAR</name>
<dbReference type="AlphaFoldDB" id="A0AAD6V7D3"/>
<dbReference type="Proteomes" id="UP001219525">
    <property type="component" value="Unassembled WGS sequence"/>
</dbReference>
<organism evidence="1 2">
    <name type="scientific">Mycena pura</name>
    <dbReference type="NCBI Taxonomy" id="153505"/>
    <lineage>
        <taxon>Eukaryota</taxon>
        <taxon>Fungi</taxon>
        <taxon>Dikarya</taxon>
        <taxon>Basidiomycota</taxon>
        <taxon>Agaricomycotina</taxon>
        <taxon>Agaricomycetes</taxon>
        <taxon>Agaricomycetidae</taxon>
        <taxon>Agaricales</taxon>
        <taxon>Marasmiineae</taxon>
        <taxon>Mycenaceae</taxon>
        <taxon>Mycena</taxon>
    </lineage>
</organism>
<accession>A0AAD6V7D3</accession>
<keyword evidence="2" id="KW-1185">Reference proteome</keyword>
<gene>
    <name evidence="1" type="ORF">GGX14DRAFT_645949</name>
</gene>
<protein>
    <submittedName>
        <fullName evidence="1">Uncharacterized protein</fullName>
    </submittedName>
</protein>
<sequence length="511" mass="56830">MKHEGKRINQWQCSNQISGSVVQASFNSLLLSHHRFGVWFHLILQTQCSPFTHKLTFSLRVSGLMFAIVLGASTCGLQSEKADSVQSLQEMGANQGRAWFESFKVNPAIKSNVKALYILTFWSCLLSRQILKFSPLFSELMRRIVRAEPFTRKVGSNFPIALFFNFLPMPSAEEKRAQAAHIVHEAAFQLASVETHFPETETLALVTGSARYPATARCRRFSLQVHFGEILSFFASGTRSTSTFVSNMGNFAQQSLPFTDSATLVIQWFLYWSKVTPPLSATYRASNCIAVDGNIGVNLHADTVSAPSPATKAPPSRTSSLKKLLANVIMDTESSFLDGSFGPGTFYMQMDSKTSVLALPTMAAAFSLAAPYYQLKSTTVSEAGLIALLSYSNAGQGEGYTANYSINYRQNFRGVLYDLFEWTDANNDPFSVKGLPIDNHMHEVNAWWLYFGASECRVVQSLGSSDDIGWPVCKLVPPVQRRSIADTPWPKKRAQERHYNQKNCDIVRGPH</sequence>
<evidence type="ECO:0000313" key="1">
    <source>
        <dbReference type="EMBL" id="KAJ7204712.1"/>
    </source>
</evidence>
<evidence type="ECO:0000313" key="2">
    <source>
        <dbReference type="Proteomes" id="UP001219525"/>
    </source>
</evidence>
<comment type="caution">
    <text evidence="1">The sequence shown here is derived from an EMBL/GenBank/DDBJ whole genome shotgun (WGS) entry which is preliminary data.</text>
</comment>